<feature type="transmembrane region" description="Helical" evidence="7">
    <location>
        <begin position="23"/>
        <end position="44"/>
    </location>
</feature>
<feature type="transmembrane region" description="Helical" evidence="7">
    <location>
        <begin position="154"/>
        <end position="173"/>
    </location>
</feature>
<dbReference type="Gene3D" id="1.20.1250.20">
    <property type="entry name" value="MFS general substrate transporter like domains"/>
    <property type="match status" value="1"/>
</dbReference>
<evidence type="ECO:0000256" key="2">
    <source>
        <dbReference type="ARBA" id="ARBA00022448"/>
    </source>
</evidence>
<feature type="transmembrane region" description="Helical" evidence="7">
    <location>
        <begin position="179"/>
        <end position="198"/>
    </location>
</feature>
<keyword evidence="2" id="KW-0813">Transport</keyword>
<keyword evidence="6 7" id="KW-0472">Membrane</keyword>
<dbReference type="EMBL" id="JBITPR010000060">
    <property type="protein sequence ID" value="MFI7875381.1"/>
    <property type="molecule type" value="Genomic_DNA"/>
</dbReference>
<evidence type="ECO:0000256" key="3">
    <source>
        <dbReference type="ARBA" id="ARBA00022475"/>
    </source>
</evidence>
<feature type="transmembrane region" description="Helical" evidence="7">
    <location>
        <begin position="378"/>
        <end position="396"/>
    </location>
</feature>
<protein>
    <submittedName>
        <fullName evidence="8">MFS transporter</fullName>
    </submittedName>
</protein>
<feature type="transmembrane region" description="Helical" evidence="7">
    <location>
        <begin position="291"/>
        <end position="308"/>
    </location>
</feature>
<keyword evidence="5 7" id="KW-1133">Transmembrane helix</keyword>
<evidence type="ECO:0000313" key="8">
    <source>
        <dbReference type="EMBL" id="MFI7875381.1"/>
    </source>
</evidence>
<dbReference type="Proteomes" id="UP001614264">
    <property type="component" value="Unassembled WGS sequence"/>
</dbReference>
<dbReference type="InterPro" id="IPR050171">
    <property type="entry name" value="MFS_Transporters"/>
</dbReference>
<feature type="transmembrane region" description="Helical" evidence="7">
    <location>
        <begin position="86"/>
        <end position="105"/>
    </location>
</feature>
<feature type="transmembrane region" description="Helical" evidence="7">
    <location>
        <begin position="111"/>
        <end position="133"/>
    </location>
</feature>
<feature type="transmembrane region" description="Helical" evidence="7">
    <location>
        <begin position="353"/>
        <end position="372"/>
    </location>
</feature>
<reference evidence="8 9" key="1">
    <citation type="submission" date="2024-07" db="EMBL/GenBank/DDBJ databases">
        <title>Whole genome sequencing of Prodigiosin pigment-producing Streptomyces salinarius isolated from rhizosphere soil of Arachis hypogaea.</title>
        <authorList>
            <person name="Vidhya A."/>
            <person name="Ramya S."/>
        </authorList>
    </citation>
    <scope>NUCLEOTIDE SEQUENCE [LARGE SCALE GENOMIC DNA]</scope>
    <source>
        <strain evidence="8 9">VRMG2420</strain>
    </source>
</reference>
<evidence type="ECO:0000313" key="9">
    <source>
        <dbReference type="Proteomes" id="UP001614264"/>
    </source>
</evidence>
<dbReference type="InterPro" id="IPR011701">
    <property type="entry name" value="MFS"/>
</dbReference>
<accession>A0ABW8BMS2</accession>
<keyword evidence="3" id="KW-1003">Cell membrane</keyword>
<feature type="transmembrane region" description="Helical" evidence="7">
    <location>
        <begin position="219"/>
        <end position="245"/>
    </location>
</feature>
<feature type="transmembrane region" description="Helical" evidence="7">
    <location>
        <begin position="314"/>
        <end position="341"/>
    </location>
</feature>
<dbReference type="PANTHER" id="PTHR23517">
    <property type="entry name" value="RESISTANCE PROTEIN MDTM, PUTATIVE-RELATED-RELATED"/>
    <property type="match status" value="1"/>
</dbReference>
<dbReference type="InterPro" id="IPR036259">
    <property type="entry name" value="MFS_trans_sf"/>
</dbReference>
<name>A0ABW8BMS2_9ACTN</name>
<dbReference type="PANTHER" id="PTHR23517:SF2">
    <property type="entry name" value="MULTIDRUG RESISTANCE PROTEIN MDTH"/>
    <property type="match status" value="1"/>
</dbReference>
<dbReference type="Pfam" id="PF07690">
    <property type="entry name" value="MFS_1"/>
    <property type="match status" value="1"/>
</dbReference>
<gene>
    <name evidence="8" type="ORF">AB4829_32920</name>
</gene>
<evidence type="ECO:0000256" key="5">
    <source>
        <dbReference type="ARBA" id="ARBA00022989"/>
    </source>
</evidence>
<evidence type="ECO:0000256" key="6">
    <source>
        <dbReference type="ARBA" id="ARBA00023136"/>
    </source>
</evidence>
<feature type="transmembrane region" description="Helical" evidence="7">
    <location>
        <begin position="251"/>
        <end position="270"/>
    </location>
</feature>
<evidence type="ECO:0000256" key="1">
    <source>
        <dbReference type="ARBA" id="ARBA00004651"/>
    </source>
</evidence>
<evidence type="ECO:0000256" key="4">
    <source>
        <dbReference type="ARBA" id="ARBA00022692"/>
    </source>
</evidence>
<organism evidence="8 9">
    <name type="scientific">Streptomyces salinarius</name>
    <dbReference type="NCBI Taxonomy" id="2762598"/>
    <lineage>
        <taxon>Bacteria</taxon>
        <taxon>Bacillati</taxon>
        <taxon>Actinomycetota</taxon>
        <taxon>Actinomycetes</taxon>
        <taxon>Kitasatosporales</taxon>
        <taxon>Streptomycetaceae</taxon>
        <taxon>Streptomyces</taxon>
    </lineage>
</organism>
<keyword evidence="4 7" id="KW-0812">Transmembrane</keyword>
<sequence>MSEAAVPGSAPSAAPKGGTGRGLYAVGLFDAVGLGMYLSLSVLFLDQAAGLTNHQVGVVLGTSGVTSLLGAMPIARAAERFGVRAVLGVLFAVRCAAFVALAAVASFGQALLAAAVAGLLSRGIGPLIESGLISRVPDGRAVGALARLRTLRNAGMAAGALPAGVAIAAGEAWVYRAVLLGSAVLFLCCAVICRSFPAEAVAPERRAGDRRAGILRNRAFLGITALYGAFTLSALLLGIGLPLWIVQRTQAPPWSVTVVQLLNTVLVVALQVRLSRGSERLQRARGLMCRGGLLAGLGAAVVPLTVLGGRWPDLAVVVAAAVLLSLGELLIVAGSTGAALLHIPKGRRTAHLAAFNMGFAATTVVGPPLIGVGVGGNWTAWAGWALFFAVLGLVALRVPAPPAAEPEPEHRPAAAAPAGA</sequence>
<evidence type="ECO:0000256" key="7">
    <source>
        <dbReference type="SAM" id="Phobius"/>
    </source>
</evidence>
<dbReference type="RefSeq" id="WP_366532419.1">
    <property type="nucleotide sequence ID" value="NZ_JBITPR010000060.1"/>
</dbReference>
<keyword evidence="9" id="KW-1185">Reference proteome</keyword>
<dbReference type="SUPFAM" id="SSF103473">
    <property type="entry name" value="MFS general substrate transporter"/>
    <property type="match status" value="1"/>
</dbReference>
<comment type="caution">
    <text evidence="8">The sequence shown here is derived from an EMBL/GenBank/DDBJ whole genome shotgun (WGS) entry which is preliminary data.</text>
</comment>
<comment type="subcellular location">
    <subcellularLocation>
        <location evidence="1">Cell membrane</location>
        <topology evidence="1">Multi-pass membrane protein</topology>
    </subcellularLocation>
</comment>
<proteinExistence type="predicted"/>